<dbReference type="Proteomes" id="UP000297245">
    <property type="component" value="Unassembled WGS sequence"/>
</dbReference>
<dbReference type="AlphaFoldDB" id="A0A4S8KZX6"/>
<dbReference type="Gene3D" id="3.30.420.10">
    <property type="entry name" value="Ribonuclease H-like superfamily/Ribonuclease H"/>
    <property type="match status" value="1"/>
</dbReference>
<dbReference type="GO" id="GO:0045004">
    <property type="term" value="P:DNA replication proofreading"/>
    <property type="evidence" value="ECO:0007669"/>
    <property type="project" value="TreeGrafter"/>
</dbReference>
<evidence type="ECO:0000313" key="4">
    <source>
        <dbReference type="EMBL" id="THU81560.1"/>
    </source>
</evidence>
<sequence>MKRTFSHDGSSESSAEPSKKAKPLVPAGSFADVLAGMEDLQDDLKRSAFSWQGNENSLVFQQLDVQELNDNKTSSILIYGVTEEGHSICVRVNGFLHYFHYPIEIGYQDSFLESLRQSLNTRFDGNLIKHIRCVSHSRRAGGPPTPWLEFSVSSSSTLGKIKELRLKRDSVHQFEDFKLTFNRTIGHDIDYVFRFMIDTGLNGMSWLQIPAEKYTIVEGSAKVSTCQLEISVEYSDFRPEEPPEQQNKTAPLRILSFDIETMIPAIGFPDPSTEEVIQIASMLTRHGETQPFYRSVMTLNPCNTIDGAHVSSFPTEIALLEAWFRFLEEADPDVFTGYNSAHFDMQYIFSRAKKHGIPCSFGRLLKPDLGSIVFHFGRSSLCNYIPLLPGVLNFDMYQYIKQHHSRSPSGQRIPCSLGATSLRFLGEDKEDINYKMIPELQNGSDEDRKKLAVYCMKDAYLPQRLLDNLDALNKSITKARPVPVPFNIFFMRPEVASFIRTKKTEFHRLAA</sequence>
<dbReference type="OrthoDB" id="2414538at2759"/>
<feature type="compositionally biased region" description="Basic and acidic residues" evidence="2">
    <location>
        <begin position="1"/>
        <end position="10"/>
    </location>
</feature>
<protein>
    <recommendedName>
        <fullName evidence="1">DNA polymerase delta catalytic subunit</fullName>
    </recommendedName>
</protein>
<dbReference type="GO" id="GO:0006297">
    <property type="term" value="P:nucleotide-excision repair, DNA gap filling"/>
    <property type="evidence" value="ECO:0007669"/>
    <property type="project" value="TreeGrafter"/>
</dbReference>
<dbReference type="PANTHER" id="PTHR10322:SF23">
    <property type="entry name" value="DNA POLYMERASE DELTA CATALYTIC SUBUNIT"/>
    <property type="match status" value="1"/>
</dbReference>
<dbReference type="Gene3D" id="2.40.50.730">
    <property type="match status" value="2"/>
</dbReference>
<accession>A0A4S8KZX6</accession>
<keyword evidence="5" id="KW-1185">Reference proteome</keyword>
<dbReference type="Pfam" id="PF03104">
    <property type="entry name" value="DNA_pol_B_exo1"/>
    <property type="match status" value="1"/>
</dbReference>
<dbReference type="EMBL" id="ML179798">
    <property type="protein sequence ID" value="THU81560.1"/>
    <property type="molecule type" value="Genomic_DNA"/>
</dbReference>
<organism evidence="4 5">
    <name type="scientific">Dendrothele bispora (strain CBS 962.96)</name>
    <dbReference type="NCBI Taxonomy" id="1314807"/>
    <lineage>
        <taxon>Eukaryota</taxon>
        <taxon>Fungi</taxon>
        <taxon>Dikarya</taxon>
        <taxon>Basidiomycota</taxon>
        <taxon>Agaricomycotina</taxon>
        <taxon>Agaricomycetes</taxon>
        <taxon>Agaricomycetidae</taxon>
        <taxon>Agaricales</taxon>
        <taxon>Agaricales incertae sedis</taxon>
        <taxon>Dendrothele</taxon>
    </lineage>
</organism>
<dbReference type="InterPro" id="IPR012337">
    <property type="entry name" value="RNaseH-like_sf"/>
</dbReference>
<dbReference type="GO" id="GO:0003676">
    <property type="term" value="F:nucleic acid binding"/>
    <property type="evidence" value="ECO:0007669"/>
    <property type="project" value="InterPro"/>
</dbReference>
<dbReference type="GO" id="GO:0043625">
    <property type="term" value="C:delta DNA polymerase complex"/>
    <property type="evidence" value="ECO:0007669"/>
    <property type="project" value="TreeGrafter"/>
</dbReference>
<dbReference type="PANTHER" id="PTHR10322">
    <property type="entry name" value="DNA POLYMERASE CATALYTIC SUBUNIT"/>
    <property type="match status" value="1"/>
</dbReference>
<dbReference type="SUPFAM" id="SSF53098">
    <property type="entry name" value="Ribonuclease H-like"/>
    <property type="match status" value="1"/>
</dbReference>
<evidence type="ECO:0000256" key="2">
    <source>
        <dbReference type="SAM" id="MobiDB-lite"/>
    </source>
</evidence>
<dbReference type="GO" id="GO:0003887">
    <property type="term" value="F:DNA-directed DNA polymerase activity"/>
    <property type="evidence" value="ECO:0007669"/>
    <property type="project" value="TreeGrafter"/>
</dbReference>
<feature type="domain" description="DNA-directed DNA polymerase family B exonuclease" evidence="3">
    <location>
        <begin position="186"/>
        <end position="403"/>
    </location>
</feature>
<dbReference type="GO" id="GO:0008296">
    <property type="term" value="F:3'-5'-DNA exonuclease activity"/>
    <property type="evidence" value="ECO:0007669"/>
    <property type="project" value="TreeGrafter"/>
</dbReference>
<evidence type="ECO:0000256" key="1">
    <source>
        <dbReference type="ARBA" id="ARBA00024411"/>
    </source>
</evidence>
<dbReference type="InterPro" id="IPR050240">
    <property type="entry name" value="DNA_pol_type-B"/>
</dbReference>
<evidence type="ECO:0000313" key="5">
    <source>
        <dbReference type="Proteomes" id="UP000297245"/>
    </source>
</evidence>
<dbReference type="GO" id="GO:0006287">
    <property type="term" value="P:base-excision repair, gap-filling"/>
    <property type="evidence" value="ECO:0007669"/>
    <property type="project" value="TreeGrafter"/>
</dbReference>
<evidence type="ECO:0000259" key="3">
    <source>
        <dbReference type="Pfam" id="PF03104"/>
    </source>
</evidence>
<gene>
    <name evidence="4" type="ORF">K435DRAFT_735388</name>
</gene>
<proteinExistence type="predicted"/>
<dbReference type="InterPro" id="IPR006133">
    <property type="entry name" value="DNA-dir_DNA_pol_B_exonuc"/>
</dbReference>
<reference evidence="4 5" key="1">
    <citation type="journal article" date="2019" name="Nat. Ecol. Evol.">
        <title>Megaphylogeny resolves global patterns of mushroom evolution.</title>
        <authorList>
            <person name="Varga T."/>
            <person name="Krizsan K."/>
            <person name="Foldi C."/>
            <person name="Dima B."/>
            <person name="Sanchez-Garcia M."/>
            <person name="Sanchez-Ramirez S."/>
            <person name="Szollosi G.J."/>
            <person name="Szarkandi J.G."/>
            <person name="Papp V."/>
            <person name="Albert L."/>
            <person name="Andreopoulos W."/>
            <person name="Angelini C."/>
            <person name="Antonin V."/>
            <person name="Barry K.W."/>
            <person name="Bougher N.L."/>
            <person name="Buchanan P."/>
            <person name="Buyck B."/>
            <person name="Bense V."/>
            <person name="Catcheside P."/>
            <person name="Chovatia M."/>
            <person name="Cooper J."/>
            <person name="Damon W."/>
            <person name="Desjardin D."/>
            <person name="Finy P."/>
            <person name="Geml J."/>
            <person name="Haridas S."/>
            <person name="Hughes K."/>
            <person name="Justo A."/>
            <person name="Karasinski D."/>
            <person name="Kautmanova I."/>
            <person name="Kiss B."/>
            <person name="Kocsube S."/>
            <person name="Kotiranta H."/>
            <person name="LaButti K.M."/>
            <person name="Lechner B.E."/>
            <person name="Liimatainen K."/>
            <person name="Lipzen A."/>
            <person name="Lukacs Z."/>
            <person name="Mihaltcheva S."/>
            <person name="Morgado L.N."/>
            <person name="Niskanen T."/>
            <person name="Noordeloos M.E."/>
            <person name="Ohm R.A."/>
            <person name="Ortiz-Santana B."/>
            <person name="Ovrebo C."/>
            <person name="Racz N."/>
            <person name="Riley R."/>
            <person name="Savchenko A."/>
            <person name="Shiryaev A."/>
            <person name="Soop K."/>
            <person name="Spirin V."/>
            <person name="Szebenyi C."/>
            <person name="Tomsovsky M."/>
            <person name="Tulloss R.E."/>
            <person name="Uehling J."/>
            <person name="Grigoriev I.V."/>
            <person name="Vagvolgyi C."/>
            <person name="Papp T."/>
            <person name="Martin F.M."/>
            <person name="Miettinen O."/>
            <person name="Hibbett D.S."/>
            <person name="Nagy L.G."/>
        </authorList>
    </citation>
    <scope>NUCLEOTIDE SEQUENCE [LARGE SCALE GENOMIC DNA]</scope>
    <source>
        <strain evidence="4 5">CBS 962.96</strain>
    </source>
</reference>
<feature type="region of interest" description="Disordered" evidence="2">
    <location>
        <begin position="1"/>
        <end position="23"/>
    </location>
</feature>
<name>A0A4S8KZX6_DENBC</name>
<dbReference type="InterPro" id="IPR036397">
    <property type="entry name" value="RNaseH_sf"/>
</dbReference>